<dbReference type="Proteomes" id="UP000553632">
    <property type="component" value="Unassembled WGS sequence"/>
</dbReference>
<evidence type="ECO:0000313" key="3">
    <source>
        <dbReference type="Proteomes" id="UP000553632"/>
    </source>
</evidence>
<dbReference type="EMBL" id="JABANO010014010">
    <property type="protein sequence ID" value="KAF4739307.1"/>
    <property type="molecule type" value="Genomic_DNA"/>
</dbReference>
<keyword evidence="3" id="KW-1185">Reference proteome</keyword>
<dbReference type="AlphaFoldDB" id="A0A7J6T358"/>
<proteinExistence type="predicted"/>
<evidence type="ECO:0000256" key="1">
    <source>
        <dbReference type="SAM" id="MobiDB-lite"/>
    </source>
</evidence>
<feature type="non-terminal residue" evidence="2">
    <location>
        <position position="66"/>
    </location>
</feature>
<organism evidence="2 3">
    <name type="scientific">Perkinsus olseni</name>
    <name type="common">Perkinsus atlanticus</name>
    <dbReference type="NCBI Taxonomy" id="32597"/>
    <lineage>
        <taxon>Eukaryota</taxon>
        <taxon>Sar</taxon>
        <taxon>Alveolata</taxon>
        <taxon>Perkinsozoa</taxon>
        <taxon>Perkinsea</taxon>
        <taxon>Perkinsida</taxon>
        <taxon>Perkinsidae</taxon>
        <taxon>Perkinsus</taxon>
    </lineage>
</organism>
<gene>
    <name evidence="2" type="ORF">FOZ63_019585</name>
</gene>
<sequence length="66" mass="6975">VGRGRLGAVPPPQRGLRSKWSGTSPKGGQYSRKLASLCPCPCGPDRCRLLGSAPSGRLLRPQRGYG</sequence>
<protein>
    <submittedName>
        <fullName evidence="2">Uncharacterized protein</fullName>
    </submittedName>
</protein>
<feature type="region of interest" description="Disordered" evidence="1">
    <location>
        <begin position="1"/>
        <end position="30"/>
    </location>
</feature>
<comment type="caution">
    <text evidence="2">The sequence shown here is derived from an EMBL/GenBank/DDBJ whole genome shotgun (WGS) entry which is preliminary data.</text>
</comment>
<feature type="non-terminal residue" evidence="2">
    <location>
        <position position="1"/>
    </location>
</feature>
<evidence type="ECO:0000313" key="2">
    <source>
        <dbReference type="EMBL" id="KAF4739307.1"/>
    </source>
</evidence>
<accession>A0A7J6T358</accession>
<reference evidence="2 3" key="1">
    <citation type="submission" date="2020-04" db="EMBL/GenBank/DDBJ databases">
        <title>Perkinsus olseni comparative genomics.</title>
        <authorList>
            <person name="Bogema D.R."/>
        </authorList>
    </citation>
    <scope>NUCLEOTIDE SEQUENCE [LARGE SCALE GENOMIC DNA]</scope>
    <source>
        <strain evidence="2 3">ATCC PRA-207</strain>
    </source>
</reference>
<name>A0A7J6T358_PEROL</name>